<evidence type="ECO:0000256" key="7">
    <source>
        <dbReference type="ARBA" id="ARBA00023136"/>
    </source>
</evidence>
<evidence type="ECO:0000256" key="5">
    <source>
        <dbReference type="ARBA" id="ARBA00022692"/>
    </source>
</evidence>
<evidence type="ECO:0000256" key="8">
    <source>
        <dbReference type="SAM" id="Phobius"/>
    </source>
</evidence>
<dbReference type="PATRIC" id="fig|1158610.3.peg.3236"/>
<comment type="caution">
    <text evidence="9">The sequence shown here is derived from an EMBL/GenBank/DDBJ whole genome shotgun (WGS) entry which is preliminary data.</text>
</comment>
<evidence type="ECO:0000256" key="1">
    <source>
        <dbReference type="ARBA" id="ARBA00004651"/>
    </source>
</evidence>
<feature type="transmembrane region" description="Helical" evidence="8">
    <location>
        <begin position="160"/>
        <end position="179"/>
    </location>
</feature>
<dbReference type="HOGENOM" id="CLU_056175_1_1_9"/>
<dbReference type="RefSeq" id="WP_010769879.1">
    <property type="nucleotide sequence ID" value="NZ_ASWE01000001.1"/>
</dbReference>
<organism evidence="9 10">
    <name type="scientific">Enterococcus phoeniculicola ATCC BAA-412</name>
    <dbReference type="NCBI Taxonomy" id="1158610"/>
    <lineage>
        <taxon>Bacteria</taxon>
        <taxon>Bacillati</taxon>
        <taxon>Bacillota</taxon>
        <taxon>Bacilli</taxon>
        <taxon>Lactobacillales</taxon>
        <taxon>Enterococcaceae</taxon>
        <taxon>Enterococcus</taxon>
    </lineage>
</organism>
<dbReference type="AlphaFoldDB" id="R3TKT4"/>
<dbReference type="PANTHER" id="PTHR36838">
    <property type="entry name" value="AUXIN EFFLUX CARRIER FAMILY PROTEIN"/>
    <property type="match status" value="1"/>
</dbReference>
<feature type="transmembrane region" description="Helical" evidence="8">
    <location>
        <begin position="31"/>
        <end position="49"/>
    </location>
</feature>
<dbReference type="eggNOG" id="COG0679">
    <property type="taxonomic scope" value="Bacteria"/>
</dbReference>
<dbReference type="InterPro" id="IPR038770">
    <property type="entry name" value="Na+/solute_symporter_sf"/>
</dbReference>
<evidence type="ECO:0000256" key="3">
    <source>
        <dbReference type="ARBA" id="ARBA00022448"/>
    </source>
</evidence>
<keyword evidence="3" id="KW-0813">Transport</keyword>
<dbReference type="STRING" id="154621.RV11_GL002795"/>
<keyword evidence="10" id="KW-1185">Reference proteome</keyword>
<dbReference type="InterPro" id="IPR004776">
    <property type="entry name" value="Mem_transp_PIN-like"/>
</dbReference>
<protein>
    <recommendedName>
        <fullName evidence="11">Auxin efflux carrier</fullName>
    </recommendedName>
</protein>
<proteinExistence type="inferred from homology"/>
<feature type="transmembrane region" description="Helical" evidence="8">
    <location>
        <begin position="226"/>
        <end position="244"/>
    </location>
</feature>
<dbReference type="Pfam" id="PF03547">
    <property type="entry name" value="Mem_trans"/>
    <property type="match status" value="1"/>
</dbReference>
<dbReference type="EMBL" id="AJAT01000018">
    <property type="protein sequence ID" value="EOL41683.1"/>
    <property type="molecule type" value="Genomic_DNA"/>
</dbReference>
<evidence type="ECO:0008006" key="11">
    <source>
        <dbReference type="Google" id="ProtNLM"/>
    </source>
</evidence>
<evidence type="ECO:0000313" key="10">
    <source>
        <dbReference type="Proteomes" id="UP000013785"/>
    </source>
</evidence>
<feature type="transmembrane region" description="Helical" evidence="8">
    <location>
        <begin position="129"/>
        <end position="148"/>
    </location>
</feature>
<feature type="transmembrane region" description="Helical" evidence="8">
    <location>
        <begin position="99"/>
        <end position="117"/>
    </location>
</feature>
<keyword evidence="6 8" id="KW-1133">Transmembrane helix</keyword>
<accession>R3TKT4</accession>
<keyword evidence="5 8" id="KW-0812">Transmembrane</keyword>
<evidence type="ECO:0000256" key="2">
    <source>
        <dbReference type="ARBA" id="ARBA00010145"/>
    </source>
</evidence>
<dbReference type="OrthoDB" id="9798064at2"/>
<comment type="subcellular location">
    <subcellularLocation>
        <location evidence="1">Cell membrane</location>
        <topology evidence="1">Multi-pass membrane protein</topology>
    </subcellularLocation>
</comment>
<evidence type="ECO:0000256" key="4">
    <source>
        <dbReference type="ARBA" id="ARBA00022475"/>
    </source>
</evidence>
<name>R3TKT4_9ENTE</name>
<dbReference type="Proteomes" id="UP000013785">
    <property type="component" value="Unassembled WGS sequence"/>
</dbReference>
<dbReference type="GO" id="GO:0005886">
    <property type="term" value="C:plasma membrane"/>
    <property type="evidence" value="ECO:0007669"/>
    <property type="project" value="UniProtKB-SubCell"/>
</dbReference>
<dbReference type="Gene3D" id="1.20.1530.20">
    <property type="match status" value="1"/>
</dbReference>
<feature type="transmembrane region" description="Helical" evidence="8">
    <location>
        <begin position="191"/>
        <end position="214"/>
    </location>
</feature>
<evidence type="ECO:0000256" key="6">
    <source>
        <dbReference type="ARBA" id="ARBA00022989"/>
    </source>
</evidence>
<comment type="similarity">
    <text evidence="2">Belongs to the auxin efflux carrier (TC 2.A.69) family.</text>
</comment>
<feature type="transmembrane region" description="Helical" evidence="8">
    <location>
        <begin position="6"/>
        <end position="24"/>
    </location>
</feature>
<feature type="transmembrane region" description="Helical" evidence="8">
    <location>
        <begin position="250"/>
        <end position="270"/>
    </location>
</feature>
<dbReference type="GO" id="GO:0055085">
    <property type="term" value="P:transmembrane transport"/>
    <property type="evidence" value="ECO:0007669"/>
    <property type="project" value="InterPro"/>
</dbReference>
<feature type="transmembrane region" description="Helical" evidence="8">
    <location>
        <begin position="69"/>
        <end position="90"/>
    </location>
</feature>
<gene>
    <name evidence="9" type="ORF">UC3_03248</name>
</gene>
<sequence length="301" mass="33500">MTTIVLNETIILLFYMAVGAFLNFKRKYHPSVNVFIGYLLTNIALPAAILNSFQVEKTTEVMTLMRATFGYSFILLSVTLLVGLTIATLFKKKDSFKRLWINCLTFSNILFIGIPIVEKLYGEQGLIILVVYNTVANLFLFTIGMMIFSNSRKMAIRQMLTTPALLAAVIGFLFFYFEIHLPFPLLSFTKVMGGMTAPLSMVINGVLFSQNNFIQLLLDKDNLQFTLARSIIVPLLFIPILQLIVPDKMILGILTLIVAMPTGALNAILAEKYGGNGNKASQYIALTTVISMITLPVVMLL</sequence>
<reference evidence="9 10" key="1">
    <citation type="submission" date="2013-02" db="EMBL/GenBank/DDBJ databases">
        <title>The Genome Sequence of Enterococcus phoeniculicola BAA-412.</title>
        <authorList>
            <consortium name="The Broad Institute Genome Sequencing Platform"/>
            <consortium name="The Broad Institute Genome Sequencing Center for Infectious Disease"/>
            <person name="Earl A.M."/>
            <person name="Gilmore M.S."/>
            <person name="Lebreton F."/>
            <person name="Walker B."/>
            <person name="Young S.K."/>
            <person name="Zeng Q."/>
            <person name="Gargeya S."/>
            <person name="Fitzgerald M."/>
            <person name="Haas B."/>
            <person name="Abouelleil A."/>
            <person name="Alvarado L."/>
            <person name="Arachchi H.M."/>
            <person name="Berlin A.M."/>
            <person name="Chapman S.B."/>
            <person name="Dewar J."/>
            <person name="Goldberg J."/>
            <person name="Griggs A."/>
            <person name="Gujja S."/>
            <person name="Hansen M."/>
            <person name="Howarth C."/>
            <person name="Imamovic A."/>
            <person name="Larimer J."/>
            <person name="McCowan C."/>
            <person name="Murphy C."/>
            <person name="Neiman D."/>
            <person name="Pearson M."/>
            <person name="Priest M."/>
            <person name="Roberts A."/>
            <person name="Saif S."/>
            <person name="Shea T."/>
            <person name="Sisk P."/>
            <person name="Sykes S."/>
            <person name="Wortman J."/>
            <person name="Nusbaum C."/>
            <person name="Birren B."/>
        </authorList>
    </citation>
    <scope>NUCLEOTIDE SEQUENCE [LARGE SCALE GENOMIC DNA]</scope>
    <source>
        <strain evidence="9 10">ATCC BAA-412</strain>
    </source>
</reference>
<keyword evidence="4" id="KW-1003">Cell membrane</keyword>
<evidence type="ECO:0000313" key="9">
    <source>
        <dbReference type="EMBL" id="EOL41683.1"/>
    </source>
</evidence>
<feature type="transmembrane region" description="Helical" evidence="8">
    <location>
        <begin position="282"/>
        <end position="300"/>
    </location>
</feature>
<dbReference type="PANTHER" id="PTHR36838:SF1">
    <property type="entry name" value="SLR1864 PROTEIN"/>
    <property type="match status" value="1"/>
</dbReference>
<keyword evidence="7 8" id="KW-0472">Membrane</keyword>